<dbReference type="InterPro" id="IPR006667">
    <property type="entry name" value="SLC41_membr_dom"/>
</dbReference>
<keyword evidence="12" id="KW-1185">Reference proteome</keyword>
<dbReference type="Pfam" id="PF01769">
    <property type="entry name" value="MgtE"/>
    <property type="match status" value="1"/>
</dbReference>
<keyword evidence="6 9" id="KW-1133">Transmembrane helix</keyword>
<dbReference type="SUPFAM" id="SSF54631">
    <property type="entry name" value="CBS-domain pair"/>
    <property type="match status" value="1"/>
</dbReference>
<dbReference type="GO" id="GO:0046872">
    <property type="term" value="F:metal ion binding"/>
    <property type="evidence" value="ECO:0007669"/>
    <property type="project" value="UniProtKB-KW"/>
</dbReference>
<evidence type="ECO:0000313" key="12">
    <source>
        <dbReference type="Proteomes" id="UP000552241"/>
    </source>
</evidence>
<dbReference type="InterPro" id="IPR006668">
    <property type="entry name" value="Mg_transptr_MgtE_intracell_dom"/>
</dbReference>
<evidence type="ECO:0000256" key="6">
    <source>
        <dbReference type="ARBA" id="ARBA00022989"/>
    </source>
</evidence>
<feature type="transmembrane region" description="Helical" evidence="9">
    <location>
        <begin position="360"/>
        <end position="382"/>
    </location>
</feature>
<comment type="function">
    <text evidence="9">Acts as a magnesium transporter.</text>
</comment>
<keyword evidence="9" id="KW-1003">Cell membrane</keyword>
<feature type="transmembrane region" description="Helical" evidence="9">
    <location>
        <begin position="316"/>
        <end position="340"/>
    </location>
</feature>
<dbReference type="Gene3D" id="3.10.580.10">
    <property type="entry name" value="CBS-domain"/>
    <property type="match status" value="1"/>
</dbReference>
<dbReference type="InterPro" id="IPR038076">
    <property type="entry name" value="MgtE_N_sf"/>
</dbReference>
<dbReference type="GO" id="GO:0015095">
    <property type="term" value="F:magnesium ion transmembrane transporter activity"/>
    <property type="evidence" value="ECO:0007669"/>
    <property type="project" value="UniProtKB-UniRule"/>
</dbReference>
<dbReference type="AlphaFoldDB" id="A0A838ZT61"/>
<feature type="domain" description="CBS" evidence="10">
    <location>
        <begin position="205"/>
        <end position="261"/>
    </location>
</feature>
<reference evidence="11 12" key="1">
    <citation type="submission" date="2020-07" db="EMBL/GenBank/DDBJ databases">
        <title>Moheibacter lacus sp. nov., a member of the family Flavobacteriaceae isolated from freshwater lake sediment.</title>
        <authorList>
            <person name="Liu Y."/>
        </authorList>
    </citation>
    <scope>NUCLEOTIDE SEQUENCE [LARGE SCALE GENOMIC DNA]</scope>
    <source>
        <strain evidence="11 12">BDHS18</strain>
    </source>
</reference>
<comment type="subunit">
    <text evidence="9">Homodimer.</text>
</comment>
<evidence type="ECO:0000259" key="10">
    <source>
        <dbReference type="PROSITE" id="PS51371"/>
    </source>
</evidence>
<dbReference type="Gene3D" id="1.10.357.20">
    <property type="entry name" value="SLC41 divalent cation transporters, integral membrane domain"/>
    <property type="match status" value="1"/>
</dbReference>
<dbReference type="RefSeq" id="WP_182043777.1">
    <property type="nucleotide sequence ID" value="NZ_JACDZE010000003.1"/>
</dbReference>
<gene>
    <name evidence="11" type="primary">mgtE</name>
    <name evidence="11" type="ORF">HU137_10355</name>
</gene>
<sequence>MSIEITKDFLSALADCIREQNSKQAHEMLADLHPADIAEFFPDLDLEEQSFLMSLMDNEVSAAVLLELEEDDRKKLLKLLSPKEIAEELINEMDTDDAADIISELSESQKDEVIAQLEDKEHAQDIVDLLRYDEDSAGGLMRKEFVKVNKNWNVLTAVREMRKQAEDLEEVYSIYVVDDDNVLLGTLSLKKLLTTSSNTKLEEVYNKNVHFVKADDENENVAKVIQKYDLMEIPVVDELNRLLGIITVDDVIDVMKEEADEDYQLAAGITRNVDADDSIWTLTKARLPWLLIGMFGGLCAASIIGGFSTALQNFPILLLFVPLIQSTAGNVGIQSSAIIVQGLANGTIKDGVWKLLWKEFLLGLLNGLGIAIIVLFFSHFWFGTPYLVSATICLALVTVIIIAATIGTFIPLFLEKRGLDPAVSTGPFITTSNDIFGVFIYFMIAKMILGF</sequence>
<keyword evidence="3 9" id="KW-0813">Transport</keyword>
<evidence type="ECO:0000256" key="3">
    <source>
        <dbReference type="ARBA" id="ARBA00022448"/>
    </source>
</evidence>
<keyword evidence="9" id="KW-0479">Metal-binding</keyword>
<feature type="transmembrane region" description="Helical" evidence="9">
    <location>
        <begin position="289"/>
        <end position="310"/>
    </location>
</feature>
<dbReference type="Gene3D" id="1.25.60.10">
    <property type="entry name" value="MgtE N-terminal domain-like"/>
    <property type="match status" value="1"/>
</dbReference>
<evidence type="ECO:0000256" key="5">
    <source>
        <dbReference type="ARBA" id="ARBA00022842"/>
    </source>
</evidence>
<dbReference type="SMART" id="SM00924">
    <property type="entry name" value="MgtE_N"/>
    <property type="match status" value="1"/>
</dbReference>
<organism evidence="11 12">
    <name type="scientific">Moheibacter lacus</name>
    <dbReference type="NCBI Taxonomy" id="2745851"/>
    <lineage>
        <taxon>Bacteria</taxon>
        <taxon>Pseudomonadati</taxon>
        <taxon>Bacteroidota</taxon>
        <taxon>Flavobacteriia</taxon>
        <taxon>Flavobacteriales</taxon>
        <taxon>Weeksellaceae</taxon>
        <taxon>Moheibacter</taxon>
    </lineage>
</organism>
<keyword evidence="8" id="KW-0129">CBS domain</keyword>
<dbReference type="SMART" id="SM00116">
    <property type="entry name" value="CBS"/>
    <property type="match status" value="2"/>
</dbReference>
<dbReference type="EMBL" id="JACDZE010000003">
    <property type="protein sequence ID" value="MBA5630174.1"/>
    <property type="molecule type" value="Genomic_DNA"/>
</dbReference>
<dbReference type="PANTHER" id="PTHR43773">
    <property type="entry name" value="MAGNESIUM TRANSPORTER MGTE"/>
    <property type="match status" value="1"/>
</dbReference>
<name>A0A838ZT61_9FLAO</name>
<feature type="transmembrane region" description="Helical" evidence="9">
    <location>
        <begin position="426"/>
        <end position="449"/>
    </location>
</feature>
<protein>
    <recommendedName>
        <fullName evidence="9">Magnesium transporter MgtE</fullName>
    </recommendedName>
</protein>
<comment type="similarity">
    <text evidence="2 9">Belongs to the SLC41A transporter family.</text>
</comment>
<dbReference type="InterPro" id="IPR000644">
    <property type="entry name" value="CBS_dom"/>
</dbReference>
<evidence type="ECO:0000256" key="2">
    <source>
        <dbReference type="ARBA" id="ARBA00009749"/>
    </source>
</evidence>
<keyword evidence="4 9" id="KW-0812">Transmembrane</keyword>
<dbReference type="InterPro" id="IPR006669">
    <property type="entry name" value="MgtE_transporter"/>
</dbReference>
<dbReference type="InterPro" id="IPR036739">
    <property type="entry name" value="SLC41_membr_dom_sf"/>
</dbReference>
<evidence type="ECO:0000256" key="9">
    <source>
        <dbReference type="RuleBase" id="RU362011"/>
    </source>
</evidence>
<dbReference type="SUPFAM" id="SSF158791">
    <property type="entry name" value="MgtE N-terminal domain-like"/>
    <property type="match status" value="1"/>
</dbReference>
<evidence type="ECO:0000256" key="7">
    <source>
        <dbReference type="ARBA" id="ARBA00023136"/>
    </source>
</evidence>
<dbReference type="InterPro" id="IPR046342">
    <property type="entry name" value="CBS_dom_sf"/>
</dbReference>
<evidence type="ECO:0000256" key="1">
    <source>
        <dbReference type="ARBA" id="ARBA00004141"/>
    </source>
</evidence>
<accession>A0A838ZT61</accession>
<dbReference type="Pfam" id="PF00571">
    <property type="entry name" value="CBS"/>
    <property type="match status" value="2"/>
</dbReference>
<keyword evidence="7 9" id="KW-0472">Membrane</keyword>
<dbReference type="CDD" id="cd04606">
    <property type="entry name" value="CBS_pair_Mg_transporter"/>
    <property type="match status" value="1"/>
</dbReference>
<feature type="domain" description="CBS" evidence="10">
    <location>
        <begin position="141"/>
        <end position="203"/>
    </location>
</feature>
<comment type="subcellular location">
    <subcellularLocation>
        <location evidence="9">Cell membrane</location>
        <topology evidence="9">Multi-pass membrane protein</topology>
    </subcellularLocation>
    <subcellularLocation>
        <location evidence="1">Membrane</location>
        <topology evidence="1">Multi-pass membrane protein</topology>
    </subcellularLocation>
</comment>
<dbReference type="PROSITE" id="PS51371">
    <property type="entry name" value="CBS"/>
    <property type="match status" value="2"/>
</dbReference>
<dbReference type="SUPFAM" id="SSF161093">
    <property type="entry name" value="MgtE membrane domain-like"/>
    <property type="match status" value="1"/>
</dbReference>
<dbReference type="NCBIfam" id="TIGR00400">
    <property type="entry name" value="mgtE"/>
    <property type="match status" value="1"/>
</dbReference>
<dbReference type="PANTHER" id="PTHR43773:SF1">
    <property type="entry name" value="MAGNESIUM TRANSPORTER MGTE"/>
    <property type="match status" value="1"/>
</dbReference>
<evidence type="ECO:0000256" key="8">
    <source>
        <dbReference type="PROSITE-ProRule" id="PRU00703"/>
    </source>
</evidence>
<keyword evidence="5 9" id="KW-0460">Magnesium</keyword>
<feature type="transmembrane region" description="Helical" evidence="9">
    <location>
        <begin position="388"/>
        <end position="414"/>
    </location>
</feature>
<dbReference type="GO" id="GO:0005886">
    <property type="term" value="C:plasma membrane"/>
    <property type="evidence" value="ECO:0007669"/>
    <property type="project" value="UniProtKB-SubCell"/>
</dbReference>
<dbReference type="Proteomes" id="UP000552241">
    <property type="component" value="Unassembled WGS sequence"/>
</dbReference>
<comment type="caution">
    <text evidence="11">The sequence shown here is derived from an EMBL/GenBank/DDBJ whole genome shotgun (WGS) entry which is preliminary data.</text>
</comment>
<evidence type="ECO:0000313" key="11">
    <source>
        <dbReference type="EMBL" id="MBA5630174.1"/>
    </source>
</evidence>
<evidence type="ECO:0000256" key="4">
    <source>
        <dbReference type="ARBA" id="ARBA00022692"/>
    </source>
</evidence>
<proteinExistence type="inferred from homology"/>
<dbReference type="Pfam" id="PF03448">
    <property type="entry name" value="MgtE_N"/>
    <property type="match status" value="1"/>
</dbReference>